<evidence type="ECO:0000313" key="1">
    <source>
        <dbReference type="EMBL" id="KAJ7722347.1"/>
    </source>
</evidence>
<organism evidence="1 2">
    <name type="scientific">Mycena metata</name>
    <dbReference type="NCBI Taxonomy" id="1033252"/>
    <lineage>
        <taxon>Eukaryota</taxon>
        <taxon>Fungi</taxon>
        <taxon>Dikarya</taxon>
        <taxon>Basidiomycota</taxon>
        <taxon>Agaricomycotina</taxon>
        <taxon>Agaricomycetes</taxon>
        <taxon>Agaricomycetidae</taxon>
        <taxon>Agaricales</taxon>
        <taxon>Marasmiineae</taxon>
        <taxon>Mycenaceae</taxon>
        <taxon>Mycena</taxon>
    </lineage>
</organism>
<keyword evidence="2" id="KW-1185">Reference proteome</keyword>
<accession>A0AAD7ML96</accession>
<reference evidence="1" key="1">
    <citation type="submission" date="2023-03" db="EMBL/GenBank/DDBJ databases">
        <title>Massive genome expansion in bonnet fungi (Mycena s.s.) driven by repeated elements and novel gene families across ecological guilds.</title>
        <authorList>
            <consortium name="Lawrence Berkeley National Laboratory"/>
            <person name="Harder C.B."/>
            <person name="Miyauchi S."/>
            <person name="Viragh M."/>
            <person name="Kuo A."/>
            <person name="Thoen E."/>
            <person name="Andreopoulos B."/>
            <person name="Lu D."/>
            <person name="Skrede I."/>
            <person name="Drula E."/>
            <person name="Henrissat B."/>
            <person name="Morin E."/>
            <person name="Kohler A."/>
            <person name="Barry K."/>
            <person name="LaButti K."/>
            <person name="Morin E."/>
            <person name="Salamov A."/>
            <person name="Lipzen A."/>
            <person name="Mereny Z."/>
            <person name="Hegedus B."/>
            <person name="Baldrian P."/>
            <person name="Stursova M."/>
            <person name="Weitz H."/>
            <person name="Taylor A."/>
            <person name="Grigoriev I.V."/>
            <person name="Nagy L.G."/>
            <person name="Martin F."/>
            <person name="Kauserud H."/>
        </authorList>
    </citation>
    <scope>NUCLEOTIDE SEQUENCE</scope>
    <source>
        <strain evidence="1">CBHHK182m</strain>
    </source>
</reference>
<dbReference type="AlphaFoldDB" id="A0AAD7ML96"/>
<gene>
    <name evidence="1" type="ORF">B0H16DRAFT_1473451</name>
</gene>
<protein>
    <submittedName>
        <fullName evidence="1">Uncharacterized protein</fullName>
    </submittedName>
</protein>
<comment type="caution">
    <text evidence="1">The sequence shown here is derived from an EMBL/GenBank/DDBJ whole genome shotgun (WGS) entry which is preliminary data.</text>
</comment>
<name>A0AAD7ML96_9AGAR</name>
<proteinExistence type="predicted"/>
<sequence length="493" mass="54777">MPSGGITALLEFRDHMSVPTTGLLSSGSKSWNEEGDSAVESNIRWPTWFTTACALVQERREVRAGWSRQSKCIRKKGFAPVTRTPDNRLGGQVLYRTKFWDFDLKPSGPKLATVLKAYFVESWPDKHRQLHLDFFWNLAENDQVRKALSTSSKRIVPTPHRRRVGYGAAFSAISSRTGQSSPVPLPLALYRLARPLLPSPPRASTHPYDRCQRDFNLPPLPHPIRARKIRAQAVLTANSSSRKLSAIRSNGGPLARFIFNYPQVLYSILPKSLPAGVRSEAVTGRGLFNLGCSARRVLWLTSGDCLLSTTGRLPGLTALVLSATKLLRESYGDLSDGYEMLSDLGAELRATTIRGLVYGVTTEERESRFSRVDSESPTPLVHPGQYEGDPEYEGAHEYGTVGLGFKQYPLKSLMVRSPRKFPTGSRHGGSACHWGLPLLEPARNPQLPGVPCCYPRIFPEEHDEPNFRQTGTRLSYATGINTRSLLTPYMDSP</sequence>
<dbReference type="Proteomes" id="UP001215598">
    <property type="component" value="Unassembled WGS sequence"/>
</dbReference>
<dbReference type="EMBL" id="JARKIB010000221">
    <property type="protein sequence ID" value="KAJ7722347.1"/>
    <property type="molecule type" value="Genomic_DNA"/>
</dbReference>
<evidence type="ECO:0000313" key="2">
    <source>
        <dbReference type="Proteomes" id="UP001215598"/>
    </source>
</evidence>